<comment type="caution">
    <text evidence="1">The sequence shown here is derived from an EMBL/GenBank/DDBJ whole genome shotgun (WGS) entry which is preliminary data.</text>
</comment>
<organism evidence="1 2">
    <name type="scientific">Sphaerospermopsis reniformis</name>
    <dbReference type="NCBI Taxonomy" id="531300"/>
    <lineage>
        <taxon>Bacteria</taxon>
        <taxon>Bacillati</taxon>
        <taxon>Cyanobacteriota</taxon>
        <taxon>Cyanophyceae</taxon>
        <taxon>Nostocales</taxon>
        <taxon>Aphanizomenonaceae</taxon>
        <taxon>Sphaerospermopsis</taxon>
    </lineage>
</organism>
<evidence type="ECO:0000313" key="1">
    <source>
        <dbReference type="EMBL" id="GCL37233.1"/>
    </source>
</evidence>
<accession>A0A480A0J5</accession>
<dbReference type="RefSeq" id="WP_137667487.1">
    <property type="nucleotide sequence ID" value="NZ_BJCE01000068.1"/>
</dbReference>
<protein>
    <submittedName>
        <fullName evidence="1">Uncharacterized protein</fullName>
    </submittedName>
</protein>
<dbReference type="Proteomes" id="UP000300142">
    <property type="component" value="Unassembled WGS sequence"/>
</dbReference>
<evidence type="ECO:0000313" key="2">
    <source>
        <dbReference type="Proteomes" id="UP000300142"/>
    </source>
</evidence>
<keyword evidence="2" id="KW-1185">Reference proteome</keyword>
<reference evidence="2" key="1">
    <citation type="submission" date="2019-02" db="EMBL/GenBank/DDBJ databases">
        <title>Draft genome sequence of Sphaerospermopsis reniformis NIES-1949.</title>
        <authorList>
            <person name="Yamaguchi H."/>
            <person name="Suzuki S."/>
            <person name="Kawachi M."/>
        </authorList>
    </citation>
    <scope>NUCLEOTIDE SEQUENCE [LARGE SCALE GENOMIC DNA]</scope>
    <source>
        <strain evidence="2">NIES-1949</strain>
    </source>
</reference>
<dbReference type="EMBL" id="BJCE01000068">
    <property type="protein sequence ID" value="GCL37233.1"/>
    <property type="molecule type" value="Genomic_DNA"/>
</dbReference>
<dbReference type="AlphaFoldDB" id="A0A480A0J5"/>
<sequence length="109" mass="12874">MTQVSYPRRSRILSSATTKTAQLSDIHHSQAKRQEIAKRCRVIFERLREQLIVDHHNWFIAINPDKEEYLINPDLQGLIQQIRQKYSDNDLKLTIFCLNDTGHCGRLWV</sequence>
<name>A0A480A0J5_9CYAN</name>
<gene>
    <name evidence="1" type="ORF">SR1949_23410</name>
</gene>
<proteinExistence type="predicted"/>